<dbReference type="GO" id="GO:0005886">
    <property type="term" value="C:plasma membrane"/>
    <property type="evidence" value="ECO:0007669"/>
    <property type="project" value="UniProtKB-SubCell"/>
</dbReference>
<keyword evidence="3" id="KW-0342">GTP-binding</keyword>
<dbReference type="InterPro" id="IPR020849">
    <property type="entry name" value="Small_GTPase_Ras-type"/>
</dbReference>
<dbReference type="VEuPathDB" id="FungiDB:MELLADRAFT_35817"/>
<dbReference type="SMART" id="SM00174">
    <property type="entry name" value="RHO"/>
    <property type="match status" value="1"/>
</dbReference>
<dbReference type="NCBIfam" id="TIGR00231">
    <property type="entry name" value="small_GTP"/>
    <property type="match status" value="1"/>
</dbReference>
<reference evidence="6" key="1">
    <citation type="journal article" date="2011" name="Proc. Natl. Acad. Sci. U.S.A.">
        <title>Obligate biotrophy features unraveled by the genomic analysis of rust fungi.</title>
        <authorList>
            <person name="Duplessis S."/>
            <person name="Cuomo C.A."/>
            <person name="Lin Y.-C."/>
            <person name="Aerts A."/>
            <person name="Tisserant E."/>
            <person name="Veneault-Fourrey C."/>
            <person name="Joly D.L."/>
            <person name="Hacquard S."/>
            <person name="Amselem J."/>
            <person name="Cantarel B.L."/>
            <person name="Chiu R."/>
            <person name="Coutinho P.M."/>
            <person name="Feau N."/>
            <person name="Field M."/>
            <person name="Frey P."/>
            <person name="Gelhaye E."/>
            <person name="Goldberg J."/>
            <person name="Grabherr M.G."/>
            <person name="Kodira C.D."/>
            <person name="Kohler A."/>
            <person name="Kuees U."/>
            <person name="Lindquist E.A."/>
            <person name="Lucas S.M."/>
            <person name="Mago R."/>
            <person name="Mauceli E."/>
            <person name="Morin E."/>
            <person name="Murat C."/>
            <person name="Pangilinan J.L."/>
            <person name="Park R."/>
            <person name="Pearson M."/>
            <person name="Quesneville H."/>
            <person name="Rouhier N."/>
            <person name="Sakthikumar S."/>
            <person name="Salamov A.A."/>
            <person name="Schmutz J."/>
            <person name="Selles B."/>
            <person name="Shapiro H."/>
            <person name="Tanguay P."/>
            <person name="Tuskan G.A."/>
            <person name="Henrissat B."/>
            <person name="Van de Peer Y."/>
            <person name="Rouze P."/>
            <person name="Ellis J.G."/>
            <person name="Dodds P.N."/>
            <person name="Schein J.E."/>
            <person name="Zhong S."/>
            <person name="Hamelin R.C."/>
            <person name="Grigoriev I.V."/>
            <person name="Szabo L.J."/>
            <person name="Martin F."/>
        </authorList>
    </citation>
    <scope>NUCLEOTIDE SEQUENCE [LARGE SCALE GENOMIC DNA]</scope>
    <source>
        <strain evidence="6">98AG31 / pathotype 3-4-7</strain>
    </source>
</reference>
<dbReference type="GeneID" id="18927960"/>
<sequence>GGVGKSSMTLNFIRNEFIDMHDPTIDDSYTTTITVDEVPWQIEILDTAGQEEYRGLWVEHAVSQGEAFICTYAINSTHSFHFLPTILNLIANVKNAMAYPFPFVIAGNKVDLSDERTVMPDDGMRMAAMTGGLFFECSAKTGVSVASPILICQSESTDLNEAQPFLRSNYAPLGEDHKRIYGSDSIRCKASQRSGFPKDRPKIETVS</sequence>
<proteinExistence type="predicted"/>
<dbReference type="RefSeq" id="XP_007409842.1">
    <property type="nucleotide sequence ID" value="XM_007409780.1"/>
</dbReference>
<dbReference type="SMART" id="SM00175">
    <property type="entry name" value="RAB"/>
    <property type="match status" value="1"/>
</dbReference>
<dbReference type="EMBL" id="GL883213">
    <property type="protein sequence ID" value="EGF97600.1"/>
    <property type="molecule type" value="Genomic_DNA"/>
</dbReference>
<dbReference type="Gene3D" id="3.40.50.300">
    <property type="entry name" value="P-loop containing nucleotide triphosphate hydrolases"/>
    <property type="match status" value="1"/>
</dbReference>
<dbReference type="RefSeq" id="XP_007419123.1">
    <property type="nucleotide sequence ID" value="XM_007419061.1"/>
</dbReference>
<dbReference type="KEGG" id="mlr:MELLADRAFT_41215"/>
<dbReference type="OrthoDB" id="2528393at2759"/>
<evidence type="ECO:0000313" key="6">
    <source>
        <dbReference type="Proteomes" id="UP000001072"/>
    </source>
</evidence>
<dbReference type="PROSITE" id="PS51419">
    <property type="entry name" value="RAB"/>
    <property type="match status" value="1"/>
</dbReference>
<dbReference type="AlphaFoldDB" id="F4RLB7"/>
<evidence type="ECO:0000256" key="3">
    <source>
        <dbReference type="ARBA" id="ARBA00023134"/>
    </source>
</evidence>
<dbReference type="GO" id="GO:0005525">
    <property type="term" value="F:GTP binding"/>
    <property type="evidence" value="ECO:0007669"/>
    <property type="project" value="UniProtKB-KW"/>
</dbReference>
<dbReference type="eggNOG" id="KOG0395">
    <property type="taxonomic scope" value="Eukaryota"/>
</dbReference>
<name>F4RLB7_MELLP</name>
<dbReference type="InterPro" id="IPR001806">
    <property type="entry name" value="Small_GTPase"/>
</dbReference>
<dbReference type="EMBL" id="GL883106">
    <property type="protein sequence ID" value="EGG06882.1"/>
    <property type="molecule type" value="Genomic_DNA"/>
</dbReference>
<dbReference type="SMART" id="SM00173">
    <property type="entry name" value="RAS"/>
    <property type="match status" value="1"/>
</dbReference>
<dbReference type="Pfam" id="PF00071">
    <property type="entry name" value="Ras"/>
    <property type="match status" value="1"/>
</dbReference>
<dbReference type="InterPro" id="IPR005225">
    <property type="entry name" value="Small_GTP-bd"/>
</dbReference>
<dbReference type="KEGG" id="mlr:MELLADRAFT_35817"/>
<accession>F4RLB7</accession>
<evidence type="ECO:0000256" key="2">
    <source>
        <dbReference type="ARBA" id="ARBA00022741"/>
    </source>
</evidence>
<comment type="subcellular location">
    <subcellularLocation>
        <location evidence="1">Cell membrane</location>
        <topology evidence="1">Lipid-anchor</topology>
        <orientation evidence="1">Cytoplasmic side</orientation>
    </subcellularLocation>
</comment>
<dbReference type="STRING" id="747676.F4RLB7"/>
<feature type="non-terminal residue" evidence="5">
    <location>
        <position position="1"/>
    </location>
</feature>
<dbReference type="VEuPathDB" id="FungiDB:MELLADRAFT_41215"/>
<keyword evidence="6" id="KW-1185">Reference proteome</keyword>
<dbReference type="GeneID" id="18927502"/>
<gene>
    <name evidence="5" type="ORF">MELLADRAFT_35817</name>
    <name evidence="4" type="ORF">MELLADRAFT_41215</name>
</gene>
<dbReference type="PROSITE" id="PS51421">
    <property type="entry name" value="RAS"/>
    <property type="match status" value="1"/>
</dbReference>
<dbReference type="PANTHER" id="PTHR24070">
    <property type="entry name" value="RAS, DI-RAS, AND RHEB FAMILY MEMBERS OF SMALL GTPASE SUPERFAMILY"/>
    <property type="match status" value="1"/>
</dbReference>
<dbReference type="PRINTS" id="PR00449">
    <property type="entry name" value="RASTRNSFRMNG"/>
</dbReference>
<evidence type="ECO:0000313" key="4">
    <source>
        <dbReference type="EMBL" id="EGF97600.1"/>
    </source>
</evidence>
<dbReference type="GO" id="GO:0007165">
    <property type="term" value="P:signal transduction"/>
    <property type="evidence" value="ECO:0007669"/>
    <property type="project" value="InterPro"/>
</dbReference>
<keyword evidence="2" id="KW-0547">Nucleotide-binding</keyword>
<protein>
    <submittedName>
        <fullName evidence="5">Uncharacterized protein</fullName>
    </submittedName>
</protein>
<reference evidence="5" key="2">
    <citation type="submission" date="2011-04" db="EMBL/GenBank/DDBJ databases">
        <title>Obligate Biotrophy Features Unraveled by the Genomic Analysis of the Rust Fungi, Melampsora larici-populina and Puccinia graminis f. sp. tritici.</title>
        <authorList>
            <consortium name="US DOE Joint Genome Institute (JGI-PGF)"/>
            <person name="Duplessis S."/>
            <person name="Cuomo C."/>
            <person name="Lin Y.-C."/>
            <person name="Aerts A."/>
            <person name="Tisserant E."/>
            <person name="Veneault-Fourrey C."/>
            <person name="Joly D."/>
            <person name="Hacquard S."/>
            <person name="Amselem J."/>
            <person name="Cantarel B."/>
            <person name="Readman C."/>
            <person name="Coutinho P."/>
            <person name="Feau N."/>
            <person name="Field M."/>
            <person name="Frey P."/>
            <person name="Gelhaye E."/>
            <person name="Goldberg J."/>
            <person name="Grabherr M."/>
            <person name="Kodira C."/>
            <person name="Kohler A."/>
            <person name="Kues U."/>
            <person name="Lindquist E."/>
            <person name="Lucas S."/>
            <person name="Mago R."/>
            <person name="Mauceli E."/>
            <person name="Morin E."/>
            <person name="Murat C."/>
            <person name="Pangilinan J."/>
            <person name="Park R."/>
            <person name="Pearson M."/>
            <person name="Quesneville H."/>
            <person name="Rouhier N."/>
            <person name="Sakthikumar S."/>
            <person name="Salamov A."/>
            <person name="Schmutz J."/>
            <person name="Selles B."/>
            <person name="Shapiro H."/>
            <person name="Tangay P."/>
            <person name="Tuskan G."/>
            <person name="Henrissat B."/>
            <person name="Van de Peer Y."/>
            <person name="Rouze P."/>
            <person name="Schein J."/>
            <person name="Ellis J."/>
            <person name="Dodds P."/>
            <person name="Zhong S."/>
            <person name="Hamelin R."/>
            <person name="Grigoriev I."/>
            <person name="Szabo L."/>
            <person name="Martin F."/>
        </authorList>
    </citation>
    <scope>NUCLEOTIDE SEQUENCE</scope>
    <source>
        <strain evidence="5">98AG31</strain>
    </source>
</reference>
<dbReference type="HOGENOM" id="CLU_041217_9_2_1"/>
<dbReference type="Proteomes" id="UP000001072">
    <property type="component" value="Unassembled WGS sequence"/>
</dbReference>
<dbReference type="InterPro" id="IPR027417">
    <property type="entry name" value="P-loop_NTPase"/>
</dbReference>
<dbReference type="SUPFAM" id="SSF52540">
    <property type="entry name" value="P-loop containing nucleoside triphosphate hydrolases"/>
    <property type="match status" value="1"/>
</dbReference>
<evidence type="ECO:0000313" key="5">
    <source>
        <dbReference type="EMBL" id="EGG06882.1"/>
    </source>
</evidence>
<dbReference type="GO" id="GO:0003924">
    <property type="term" value="F:GTPase activity"/>
    <property type="evidence" value="ECO:0007669"/>
    <property type="project" value="InterPro"/>
</dbReference>
<organism evidence="6">
    <name type="scientific">Melampsora larici-populina (strain 98AG31 / pathotype 3-4-7)</name>
    <name type="common">Poplar leaf rust fungus</name>
    <dbReference type="NCBI Taxonomy" id="747676"/>
    <lineage>
        <taxon>Eukaryota</taxon>
        <taxon>Fungi</taxon>
        <taxon>Dikarya</taxon>
        <taxon>Basidiomycota</taxon>
        <taxon>Pucciniomycotina</taxon>
        <taxon>Pucciniomycetes</taxon>
        <taxon>Pucciniales</taxon>
        <taxon>Melampsoraceae</taxon>
        <taxon>Melampsora</taxon>
    </lineage>
</organism>
<evidence type="ECO:0000256" key="1">
    <source>
        <dbReference type="ARBA" id="ARBA00004342"/>
    </source>
</evidence>